<organism evidence="1 2">
    <name type="scientific">Durusdinium trenchii</name>
    <dbReference type="NCBI Taxonomy" id="1381693"/>
    <lineage>
        <taxon>Eukaryota</taxon>
        <taxon>Sar</taxon>
        <taxon>Alveolata</taxon>
        <taxon>Dinophyceae</taxon>
        <taxon>Suessiales</taxon>
        <taxon>Symbiodiniaceae</taxon>
        <taxon>Durusdinium</taxon>
    </lineage>
</organism>
<accession>A0ABP0QDM2</accession>
<feature type="non-terminal residue" evidence="1">
    <location>
        <position position="143"/>
    </location>
</feature>
<reference evidence="1 2" key="1">
    <citation type="submission" date="2024-02" db="EMBL/GenBank/DDBJ databases">
        <authorList>
            <person name="Chen Y."/>
            <person name="Shah S."/>
            <person name="Dougan E. K."/>
            <person name="Thang M."/>
            <person name="Chan C."/>
        </authorList>
    </citation>
    <scope>NUCLEOTIDE SEQUENCE [LARGE SCALE GENOMIC DNA]</scope>
</reference>
<comment type="caution">
    <text evidence="1">The sequence shown here is derived from an EMBL/GenBank/DDBJ whole genome shotgun (WGS) entry which is preliminary data.</text>
</comment>
<evidence type="ECO:0000313" key="1">
    <source>
        <dbReference type="EMBL" id="CAK9086118.1"/>
    </source>
</evidence>
<gene>
    <name evidence="1" type="ORF">CCMP2556_LOCUS41761</name>
</gene>
<dbReference type="Proteomes" id="UP001642484">
    <property type="component" value="Unassembled WGS sequence"/>
</dbReference>
<sequence length="143" mass="16294">MVGAYSRFLEYMQKAAVWNLPWALTSGKSGAFLKILAEQKKGNLKPMPMLQQLPFLILPNMPRSSAIQFPPFVLQDYENGIRIGNQEGLMRNHTFQMFNCAYRVAQTPSGLCRQESRTLTKLANFQLAEWAPEVHHVLQQAIV</sequence>
<keyword evidence="2" id="KW-1185">Reference proteome</keyword>
<dbReference type="EMBL" id="CAXAMN010024365">
    <property type="protein sequence ID" value="CAK9086118.1"/>
    <property type="molecule type" value="Genomic_DNA"/>
</dbReference>
<protein>
    <submittedName>
        <fullName evidence="1">Uncharacterized protein</fullName>
    </submittedName>
</protein>
<proteinExistence type="predicted"/>
<evidence type="ECO:0000313" key="2">
    <source>
        <dbReference type="Proteomes" id="UP001642484"/>
    </source>
</evidence>
<name>A0ABP0QDM2_9DINO</name>